<gene>
    <name evidence="1" type="ORF">ColLi_03911</name>
</gene>
<name>A0AA37LR95_9PEZI</name>
<keyword evidence="2" id="KW-1185">Reference proteome</keyword>
<evidence type="ECO:0000313" key="1">
    <source>
        <dbReference type="EMBL" id="GJC81073.1"/>
    </source>
</evidence>
<comment type="caution">
    <text evidence="1">The sequence shown here is derived from an EMBL/GenBank/DDBJ whole genome shotgun (WGS) entry which is preliminary data.</text>
</comment>
<dbReference type="AlphaFoldDB" id="A0AA37LR95"/>
<organism evidence="1 2">
    <name type="scientific">Colletotrichum liriopes</name>
    <dbReference type="NCBI Taxonomy" id="708192"/>
    <lineage>
        <taxon>Eukaryota</taxon>
        <taxon>Fungi</taxon>
        <taxon>Dikarya</taxon>
        <taxon>Ascomycota</taxon>
        <taxon>Pezizomycotina</taxon>
        <taxon>Sordariomycetes</taxon>
        <taxon>Hypocreomycetidae</taxon>
        <taxon>Glomerellales</taxon>
        <taxon>Glomerellaceae</taxon>
        <taxon>Colletotrichum</taxon>
        <taxon>Colletotrichum spaethianum species complex</taxon>
    </lineage>
</organism>
<reference evidence="1 2" key="1">
    <citation type="submission" date="2021-07" db="EMBL/GenBank/DDBJ databases">
        <title>Genome data of Colletotrichum spaethianum.</title>
        <authorList>
            <person name="Utami Y.D."/>
            <person name="Hiruma K."/>
        </authorList>
    </citation>
    <scope>NUCLEOTIDE SEQUENCE [LARGE SCALE GENOMIC DNA]</scope>
    <source>
        <strain evidence="1 2">MAFF 242679</strain>
    </source>
</reference>
<protein>
    <submittedName>
        <fullName evidence="1">Uncharacterized protein</fullName>
    </submittedName>
</protein>
<evidence type="ECO:0000313" key="2">
    <source>
        <dbReference type="Proteomes" id="UP001055172"/>
    </source>
</evidence>
<accession>A0AA37LR95</accession>
<dbReference type="EMBL" id="BPPX01000006">
    <property type="protein sequence ID" value="GJC81073.1"/>
    <property type="molecule type" value="Genomic_DNA"/>
</dbReference>
<sequence>MALAMTRQMKYFTATLCDPDPVVTLKRHITGHQACFALDPNSSDDIMDVEPAPLNHENLVIVTKSGQRIREYVVYHGHLPDKNPTICVYQ</sequence>
<proteinExistence type="predicted"/>
<dbReference type="Proteomes" id="UP001055172">
    <property type="component" value="Unassembled WGS sequence"/>
</dbReference>